<feature type="transmembrane region" description="Helical" evidence="1">
    <location>
        <begin position="105"/>
        <end position="130"/>
    </location>
</feature>
<evidence type="ECO:0000313" key="3">
    <source>
        <dbReference type="Proteomes" id="UP001501343"/>
    </source>
</evidence>
<keyword evidence="1" id="KW-0472">Membrane</keyword>
<gene>
    <name evidence="2" type="ORF">GCM10009775_33720</name>
</gene>
<evidence type="ECO:0000256" key="1">
    <source>
        <dbReference type="SAM" id="Phobius"/>
    </source>
</evidence>
<sequence>MPDHAIDAIFEIFTWVGLGAGAFVALLAIIAKLADGTWVPAQAVLADDPHGRIARWFGHEGRVGSARLTHDQEKALAGRETGDVFVRLGRDDRMRLTKGSPLVRLLMWLAIGLIAVGAIAAVGSIVMLFVR</sequence>
<evidence type="ECO:0008006" key="4">
    <source>
        <dbReference type="Google" id="ProtNLM"/>
    </source>
</evidence>
<name>A0ABN2Q1R9_9MICO</name>
<evidence type="ECO:0000313" key="2">
    <source>
        <dbReference type="EMBL" id="GAA1938839.1"/>
    </source>
</evidence>
<comment type="caution">
    <text evidence="2">The sequence shown here is derived from an EMBL/GenBank/DDBJ whole genome shotgun (WGS) entry which is preliminary data.</text>
</comment>
<keyword evidence="3" id="KW-1185">Reference proteome</keyword>
<dbReference type="RefSeq" id="WP_248152333.1">
    <property type="nucleotide sequence ID" value="NZ_BAAAOF010000008.1"/>
</dbReference>
<accession>A0ABN2Q1R9</accession>
<keyword evidence="1" id="KW-0812">Transmembrane</keyword>
<dbReference type="Proteomes" id="UP001501343">
    <property type="component" value="Unassembled WGS sequence"/>
</dbReference>
<keyword evidence="1" id="KW-1133">Transmembrane helix</keyword>
<protein>
    <recommendedName>
        <fullName evidence="4">Leucyl-tRNA synthetase</fullName>
    </recommendedName>
</protein>
<reference evidence="2 3" key="1">
    <citation type="journal article" date="2019" name="Int. J. Syst. Evol. Microbiol.">
        <title>The Global Catalogue of Microorganisms (GCM) 10K type strain sequencing project: providing services to taxonomists for standard genome sequencing and annotation.</title>
        <authorList>
            <consortium name="The Broad Institute Genomics Platform"/>
            <consortium name="The Broad Institute Genome Sequencing Center for Infectious Disease"/>
            <person name="Wu L."/>
            <person name="Ma J."/>
        </authorList>
    </citation>
    <scope>NUCLEOTIDE SEQUENCE [LARGE SCALE GENOMIC DNA]</scope>
    <source>
        <strain evidence="2 3">JCM 14900</strain>
    </source>
</reference>
<organism evidence="2 3">
    <name type="scientific">Microbacterium aoyamense</name>
    <dbReference type="NCBI Taxonomy" id="344166"/>
    <lineage>
        <taxon>Bacteria</taxon>
        <taxon>Bacillati</taxon>
        <taxon>Actinomycetota</taxon>
        <taxon>Actinomycetes</taxon>
        <taxon>Micrococcales</taxon>
        <taxon>Microbacteriaceae</taxon>
        <taxon>Microbacterium</taxon>
    </lineage>
</organism>
<proteinExistence type="predicted"/>
<dbReference type="EMBL" id="BAAAOF010000008">
    <property type="protein sequence ID" value="GAA1938839.1"/>
    <property type="molecule type" value="Genomic_DNA"/>
</dbReference>
<feature type="transmembrane region" description="Helical" evidence="1">
    <location>
        <begin position="12"/>
        <end position="31"/>
    </location>
</feature>